<dbReference type="Pfam" id="PF05615">
    <property type="entry name" value="THOC7"/>
    <property type="match status" value="1"/>
</dbReference>
<keyword evidence="2" id="KW-0539">Nucleus</keyword>
<organism evidence="5 6">
    <name type="scientific">Friedmanniomyces simplex</name>
    <dbReference type="NCBI Taxonomy" id="329884"/>
    <lineage>
        <taxon>Eukaryota</taxon>
        <taxon>Fungi</taxon>
        <taxon>Dikarya</taxon>
        <taxon>Ascomycota</taxon>
        <taxon>Pezizomycotina</taxon>
        <taxon>Dothideomycetes</taxon>
        <taxon>Dothideomycetidae</taxon>
        <taxon>Mycosphaerellales</taxon>
        <taxon>Teratosphaeriaceae</taxon>
        <taxon>Friedmanniomyces</taxon>
    </lineage>
</organism>
<feature type="coiled-coil region" evidence="3">
    <location>
        <begin position="224"/>
        <end position="251"/>
    </location>
</feature>
<protein>
    <submittedName>
        <fullName evidence="5">Uncharacterized protein</fullName>
    </submittedName>
</protein>
<name>A0A4V5NIN3_9PEZI</name>
<reference evidence="5 6" key="1">
    <citation type="submission" date="2017-03" db="EMBL/GenBank/DDBJ databases">
        <title>Genomes of endolithic fungi from Antarctica.</title>
        <authorList>
            <person name="Coleine C."/>
            <person name="Masonjones S."/>
            <person name="Stajich J.E."/>
        </authorList>
    </citation>
    <scope>NUCLEOTIDE SEQUENCE [LARGE SCALE GENOMIC DNA]</scope>
    <source>
        <strain evidence="5 6">CCFEE 5184</strain>
    </source>
</reference>
<sequence>MAANDWLEYQITSLPLYVTLGDNDILALLGLTRSSISTREIELLRQAPIEQRDLIIQKLIMEHHYPYTILPEQSQEDALHATRLLGVEERPFQRVQRALLGKHSLLRAPPRQQLPSPPREGEDASPLDASGGEKFIRFRDEILLDFAALESSILRIQLIHSSNQRERERYAAEKAKILETAQAVRDNTVELRQQLAESQRVLELRKGYDELAGKILDDKKVKSREDCKQDIVTLEKEIEELEQESGEYVTTWVGRREQFNRVVKEGDAMVRLIKGLKDEGEQVEGEEDQNMVEEGDDATREESSRLGTPVPEGRTPMRLDNGGQTPLMGSAETGEGTPARPVNRFLEVEDAVTRGSSRATSPFLQPVDPAADVEMAETLETTTEQPPPKASTGMEASVKQVVEPAEGVPETMDEGL</sequence>
<feature type="region of interest" description="Disordered" evidence="4">
    <location>
        <begin position="106"/>
        <end position="130"/>
    </location>
</feature>
<evidence type="ECO:0000256" key="1">
    <source>
        <dbReference type="ARBA" id="ARBA00004123"/>
    </source>
</evidence>
<evidence type="ECO:0000313" key="5">
    <source>
        <dbReference type="EMBL" id="TKA83699.1"/>
    </source>
</evidence>
<keyword evidence="6" id="KW-1185">Reference proteome</keyword>
<comment type="caution">
    <text evidence="5">The sequence shown here is derived from an EMBL/GenBank/DDBJ whole genome shotgun (WGS) entry which is preliminary data.</text>
</comment>
<dbReference type="EMBL" id="NAJQ01000004">
    <property type="protein sequence ID" value="TKA83699.1"/>
    <property type="molecule type" value="Genomic_DNA"/>
</dbReference>
<accession>A0A4V5NIN3</accession>
<evidence type="ECO:0000313" key="6">
    <source>
        <dbReference type="Proteomes" id="UP000309340"/>
    </source>
</evidence>
<evidence type="ECO:0000256" key="3">
    <source>
        <dbReference type="SAM" id="Coils"/>
    </source>
</evidence>
<keyword evidence="3" id="KW-0175">Coiled coil</keyword>
<dbReference type="STRING" id="329884.A0A4V5NIN3"/>
<feature type="region of interest" description="Disordered" evidence="4">
    <location>
        <begin position="279"/>
        <end position="339"/>
    </location>
</feature>
<dbReference type="InterPro" id="IPR008501">
    <property type="entry name" value="THOC7/Mft1"/>
</dbReference>
<feature type="region of interest" description="Disordered" evidence="4">
    <location>
        <begin position="378"/>
        <end position="416"/>
    </location>
</feature>
<comment type="subcellular location">
    <subcellularLocation>
        <location evidence="1">Nucleus</location>
    </subcellularLocation>
</comment>
<proteinExistence type="predicted"/>
<dbReference type="GO" id="GO:0000445">
    <property type="term" value="C:THO complex part of transcription export complex"/>
    <property type="evidence" value="ECO:0007669"/>
    <property type="project" value="InterPro"/>
</dbReference>
<gene>
    <name evidence="5" type="ORF">B0A55_00286</name>
</gene>
<dbReference type="GO" id="GO:0006397">
    <property type="term" value="P:mRNA processing"/>
    <property type="evidence" value="ECO:0007669"/>
    <property type="project" value="InterPro"/>
</dbReference>
<dbReference type="Proteomes" id="UP000309340">
    <property type="component" value="Unassembled WGS sequence"/>
</dbReference>
<evidence type="ECO:0000256" key="2">
    <source>
        <dbReference type="ARBA" id="ARBA00023242"/>
    </source>
</evidence>
<dbReference type="OrthoDB" id="205166at2759"/>
<feature type="compositionally biased region" description="Acidic residues" evidence="4">
    <location>
        <begin position="281"/>
        <end position="296"/>
    </location>
</feature>
<evidence type="ECO:0000256" key="4">
    <source>
        <dbReference type="SAM" id="MobiDB-lite"/>
    </source>
</evidence>
<dbReference type="AlphaFoldDB" id="A0A4V5NIN3"/>